<organism evidence="2 3">
    <name type="scientific">Angustibacter luteus</name>
    <dbReference type="NCBI Taxonomy" id="658456"/>
    <lineage>
        <taxon>Bacteria</taxon>
        <taxon>Bacillati</taxon>
        <taxon>Actinomycetota</taxon>
        <taxon>Actinomycetes</taxon>
        <taxon>Kineosporiales</taxon>
        <taxon>Kineosporiaceae</taxon>
    </lineage>
</organism>
<dbReference type="EMBL" id="JBHSRD010000008">
    <property type="protein sequence ID" value="MFC6009113.1"/>
    <property type="molecule type" value="Genomic_DNA"/>
</dbReference>
<evidence type="ECO:0000313" key="3">
    <source>
        <dbReference type="Proteomes" id="UP001596189"/>
    </source>
</evidence>
<protein>
    <submittedName>
        <fullName evidence="2">DUF3618 domain-containing protein</fullName>
    </submittedName>
</protein>
<evidence type="ECO:0000256" key="1">
    <source>
        <dbReference type="SAM" id="Phobius"/>
    </source>
</evidence>
<dbReference type="RefSeq" id="WP_345717640.1">
    <property type="nucleotide sequence ID" value="NZ_BAABFP010000007.1"/>
</dbReference>
<comment type="caution">
    <text evidence="2">The sequence shown here is derived from an EMBL/GenBank/DDBJ whole genome shotgun (WGS) entry which is preliminary data.</text>
</comment>
<dbReference type="InterPro" id="IPR022062">
    <property type="entry name" value="DUF3618"/>
</dbReference>
<name>A0ABW1JK10_9ACTN</name>
<keyword evidence="1" id="KW-0812">Transmembrane</keyword>
<feature type="transmembrane region" description="Helical" evidence="1">
    <location>
        <begin position="64"/>
        <end position="81"/>
    </location>
</feature>
<dbReference type="Pfam" id="PF12277">
    <property type="entry name" value="DUF3618"/>
    <property type="match status" value="1"/>
</dbReference>
<accession>A0ABW1JK10</accession>
<gene>
    <name evidence="2" type="ORF">ACFQDO_18420</name>
</gene>
<keyword evidence="3" id="KW-1185">Reference proteome</keyword>
<keyword evidence="1" id="KW-0472">Membrane</keyword>
<keyword evidence="1" id="KW-1133">Transmembrane helix</keyword>
<evidence type="ECO:0000313" key="2">
    <source>
        <dbReference type="EMBL" id="MFC6009113.1"/>
    </source>
</evidence>
<dbReference type="Proteomes" id="UP001596189">
    <property type="component" value="Unassembled WGS sequence"/>
</dbReference>
<reference evidence="3" key="1">
    <citation type="journal article" date="2019" name="Int. J. Syst. Evol. Microbiol.">
        <title>The Global Catalogue of Microorganisms (GCM) 10K type strain sequencing project: providing services to taxonomists for standard genome sequencing and annotation.</title>
        <authorList>
            <consortium name="The Broad Institute Genomics Platform"/>
            <consortium name="The Broad Institute Genome Sequencing Center for Infectious Disease"/>
            <person name="Wu L."/>
            <person name="Ma J."/>
        </authorList>
    </citation>
    <scope>NUCLEOTIDE SEQUENCE [LARGE SCALE GENOMIC DNA]</scope>
    <source>
        <strain evidence="3">KACC 14249</strain>
    </source>
</reference>
<sequence length="86" mass="9193">MSQTDPAAIESEIVATRDHLKGTVDELAHRLTPKEIARRSVAEAKSDVREATTNPDGSLRVERIAAVAAAVAAVVGLLAVLRHRRS</sequence>
<proteinExistence type="predicted"/>